<dbReference type="Proteomes" id="UP001589734">
    <property type="component" value="Unassembled WGS sequence"/>
</dbReference>
<gene>
    <name evidence="2" type="ORF">ACFFLS_19110</name>
</gene>
<keyword evidence="1" id="KW-1133">Transmembrane helix</keyword>
<feature type="transmembrane region" description="Helical" evidence="1">
    <location>
        <begin position="20"/>
        <end position="46"/>
    </location>
</feature>
<organism evidence="2 3">
    <name type="scientific">Flavobacterium procerum</name>
    <dbReference type="NCBI Taxonomy" id="1455569"/>
    <lineage>
        <taxon>Bacteria</taxon>
        <taxon>Pseudomonadati</taxon>
        <taxon>Bacteroidota</taxon>
        <taxon>Flavobacteriia</taxon>
        <taxon>Flavobacteriales</taxon>
        <taxon>Flavobacteriaceae</taxon>
        <taxon>Flavobacterium</taxon>
    </lineage>
</organism>
<proteinExistence type="predicted"/>
<protein>
    <submittedName>
        <fullName evidence="2">Uncharacterized protein</fullName>
    </submittedName>
</protein>
<sequence length="155" mass="17878">MQQYDYQNNILILKVRKSPILVRTIMFLFTFLLFALPIGGAITGILSGRGFHISYFIAISVFSLLGFFFLRISLWNTYGQETIQIFENKVIYEANYGWFKDGRKETPITDAKYYYNRAGYEEDNEGVLVIASGDAQIESVVKMPISQLEELLKFL</sequence>
<feature type="transmembrane region" description="Helical" evidence="1">
    <location>
        <begin position="52"/>
        <end position="70"/>
    </location>
</feature>
<keyword evidence="1" id="KW-0472">Membrane</keyword>
<keyword evidence="1" id="KW-0812">Transmembrane</keyword>
<evidence type="ECO:0000313" key="2">
    <source>
        <dbReference type="EMBL" id="MFC0079165.1"/>
    </source>
</evidence>
<reference evidence="2 3" key="1">
    <citation type="submission" date="2024-09" db="EMBL/GenBank/DDBJ databases">
        <authorList>
            <person name="Sun Q."/>
            <person name="Mori K."/>
        </authorList>
    </citation>
    <scope>NUCLEOTIDE SEQUENCE [LARGE SCALE GENOMIC DNA]</scope>
    <source>
        <strain evidence="2 3">CGMCC 1.12926</strain>
    </source>
</reference>
<dbReference type="EMBL" id="JBHLYW010000019">
    <property type="protein sequence ID" value="MFC0079165.1"/>
    <property type="molecule type" value="Genomic_DNA"/>
</dbReference>
<accession>A0ABV6BUQ1</accession>
<evidence type="ECO:0000313" key="3">
    <source>
        <dbReference type="Proteomes" id="UP001589734"/>
    </source>
</evidence>
<dbReference type="RefSeq" id="WP_379682520.1">
    <property type="nucleotide sequence ID" value="NZ_JBHLYW010000019.1"/>
</dbReference>
<evidence type="ECO:0000256" key="1">
    <source>
        <dbReference type="SAM" id="Phobius"/>
    </source>
</evidence>
<keyword evidence="3" id="KW-1185">Reference proteome</keyword>
<comment type="caution">
    <text evidence="2">The sequence shown here is derived from an EMBL/GenBank/DDBJ whole genome shotgun (WGS) entry which is preliminary data.</text>
</comment>
<name>A0ABV6BUQ1_9FLAO</name>